<gene>
    <name evidence="3" type="ORF">PM10SUCC1_15130</name>
</gene>
<dbReference type="PANTHER" id="PTHR34039">
    <property type="entry name" value="UPF0102 PROTEIN YRAN"/>
    <property type="match status" value="1"/>
</dbReference>
<dbReference type="CDD" id="cd20736">
    <property type="entry name" value="PoNe_Nuclease"/>
    <property type="match status" value="1"/>
</dbReference>
<name>A0A9W6LMN3_9FUSO</name>
<reference evidence="3" key="1">
    <citation type="submission" date="2022-12" db="EMBL/GenBank/DDBJ databases">
        <title>Reference genome sequencing for broad-spectrum identification of bacterial and archaeal isolates by mass spectrometry.</title>
        <authorList>
            <person name="Sekiguchi Y."/>
            <person name="Tourlousse D.M."/>
        </authorList>
    </citation>
    <scope>NUCLEOTIDE SEQUENCE</scope>
    <source>
        <strain evidence="3">10succ1</strain>
    </source>
</reference>
<dbReference type="NCBIfam" id="NF009150">
    <property type="entry name" value="PRK12497.1-3"/>
    <property type="match status" value="1"/>
</dbReference>
<sequence length="119" mass="13976">MNKRKKGRYYEGVALKYLEEMGLTFLERNVMGTQGEIDLIFMEGDTIIFVEVKYRSTGSYGYGAEAVNRRKAERIYLTALEYIERKKLFGLEVRFDLVSFLGEELEWTRNIIWGDSFGF</sequence>
<evidence type="ECO:0000313" key="4">
    <source>
        <dbReference type="Proteomes" id="UP001144471"/>
    </source>
</evidence>
<accession>A0A9W6LMN3</accession>
<dbReference type="InterPro" id="IPR011856">
    <property type="entry name" value="tRNA_endonuc-like_dom_sf"/>
</dbReference>
<dbReference type="GO" id="GO:0003676">
    <property type="term" value="F:nucleic acid binding"/>
    <property type="evidence" value="ECO:0007669"/>
    <property type="project" value="InterPro"/>
</dbReference>
<protein>
    <recommendedName>
        <fullName evidence="2">UPF0102 protein PM10SUCC1_15130</fullName>
    </recommendedName>
</protein>
<dbReference type="Gene3D" id="3.40.1350.10">
    <property type="match status" value="1"/>
</dbReference>
<dbReference type="InterPro" id="IPR011335">
    <property type="entry name" value="Restrct_endonuc-II-like"/>
</dbReference>
<dbReference type="NCBIfam" id="TIGR00252">
    <property type="entry name" value="YraN family protein"/>
    <property type="match status" value="1"/>
</dbReference>
<dbReference type="EMBL" id="BSDY01000006">
    <property type="protein sequence ID" value="GLI55999.1"/>
    <property type="molecule type" value="Genomic_DNA"/>
</dbReference>
<dbReference type="Proteomes" id="UP001144471">
    <property type="component" value="Unassembled WGS sequence"/>
</dbReference>
<evidence type="ECO:0000313" key="3">
    <source>
        <dbReference type="EMBL" id="GLI55999.1"/>
    </source>
</evidence>
<proteinExistence type="inferred from homology"/>
<evidence type="ECO:0000256" key="1">
    <source>
        <dbReference type="ARBA" id="ARBA00006738"/>
    </source>
</evidence>
<dbReference type="InterPro" id="IPR003509">
    <property type="entry name" value="UPF0102_YraN-like"/>
</dbReference>
<comment type="caution">
    <text evidence="3">The sequence shown here is derived from an EMBL/GenBank/DDBJ whole genome shotgun (WGS) entry which is preliminary data.</text>
</comment>
<keyword evidence="4" id="KW-1185">Reference proteome</keyword>
<dbReference type="SUPFAM" id="SSF52980">
    <property type="entry name" value="Restriction endonuclease-like"/>
    <property type="match status" value="1"/>
</dbReference>
<evidence type="ECO:0000256" key="2">
    <source>
        <dbReference type="HAMAP-Rule" id="MF_00048"/>
    </source>
</evidence>
<dbReference type="PANTHER" id="PTHR34039:SF1">
    <property type="entry name" value="UPF0102 PROTEIN YRAN"/>
    <property type="match status" value="1"/>
</dbReference>
<dbReference type="AlphaFoldDB" id="A0A9W6LMN3"/>
<comment type="similarity">
    <text evidence="1 2">Belongs to the UPF0102 family.</text>
</comment>
<dbReference type="RefSeq" id="WP_281834837.1">
    <property type="nucleotide sequence ID" value="NZ_BSDY01000006.1"/>
</dbReference>
<dbReference type="HAMAP" id="MF_00048">
    <property type="entry name" value="UPF0102"/>
    <property type="match status" value="1"/>
</dbReference>
<dbReference type="Pfam" id="PF02021">
    <property type="entry name" value="UPF0102"/>
    <property type="match status" value="1"/>
</dbReference>
<organism evidence="3 4">
    <name type="scientific">Propionigenium maris DSM 9537</name>
    <dbReference type="NCBI Taxonomy" id="1123000"/>
    <lineage>
        <taxon>Bacteria</taxon>
        <taxon>Fusobacteriati</taxon>
        <taxon>Fusobacteriota</taxon>
        <taxon>Fusobacteriia</taxon>
        <taxon>Fusobacteriales</taxon>
        <taxon>Fusobacteriaceae</taxon>
        <taxon>Propionigenium</taxon>
    </lineage>
</organism>